<protein>
    <recommendedName>
        <fullName evidence="2">PilZ domain-containing protein</fullName>
    </recommendedName>
</protein>
<dbReference type="Proteomes" id="UP000321750">
    <property type="component" value="Unassembled WGS sequence"/>
</dbReference>
<feature type="domain" description="PilZ" evidence="2">
    <location>
        <begin position="4"/>
        <end position="76"/>
    </location>
</feature>
<organism evidence="3 4">
    <name type="scientific">Methylobacterium gnaphalii</name>
    <dbReference type="NCBI Taxonomy" id="1010610"/>
    <lineage>
        <taxon>Bacteria</taxon>
        <taxon>Pseudomonadati</taxon>
        <taxon>Pseudomonadota</taxon>
        <taxon>Alphaproteobacteria</taxon>
        <taxon>Hyphomicrobiales</taxon>
        <taxon>Methylobacteriaceae</taxon>
        <taxon>Methylobacterium</taxon>
    </lineage>
</organism>
<dbReference type="InterPro" id="IPR009875">
    <property type="entry name" value="PilZ_domain"/>
</dbReference>
<reference evidence="3 4" key="1">
    <citation type="submission" date="2019-07" db="EMBL/GenBank/DDBJ databases">
        <title>Whole genome shotgun sequence of Methylobacterium gnaphalii NBRC 107716.</title>
        <authorList>
            <person name="Hosoyama A."/>
            <person name="Uohara A."/>
            <person name="Ohji S."/>
            <person name="Ichikawa N."/>
        </authorList>
    </citation>
    <scope>NUCLEOTIDE SEQUENCE [LARGE SCALE GENOMIC DNA]</scope>
    <source>
        <strain evidence="3 4">NBRC 107716</strain>
    </source>
</reference>
<dbReference type="Pfam" id="PF07238">
    <property type="entry name" value="PilZ"/>
    <property type="match status" value="1"/>
</dbReference>
<dbReference type="RefSeq" id="WP_147045612.1">
    <property type="nucleotide sequence ID" value="NZ_BJZV01000004.1"/>
</dbReference>
<evidence type="ECO:0000259" key="2">
    <source>
        <dbReference type="Pfam" id="PF07238"/>
    </source>
</evidence>
<evidence type="ECO:0000313" key="3">
    <source>
        <dbReference type="EMBL" id="GEP09300.1"/>
    </source>
</evidence>
<dbReference type="AlphaFoldDB" id="A0A512JH57"/>
<dbReference type="SUPFAM" id="SSF141371">
    <property type="entry name" value="PilZ domain-like"/>
    <property type="match status" value="1"/>
</dbReference>
<dbReference type="Gene3D" id="2.40.10.220">
    <property type="entry name" value="predicted glycosyltransferase like domains"/>
    <property type="match status" value="1"/>
</dbReference>
<evidence type="ECO:0000256" key="1">
    <source>
        <dbReference type="SAM" id="MobiDB-lite"/>
    </source>
</evidence>
<comment type="caution">
    <text evidence="3">The sequence shown here is derived from an EMBL/GenBank/DDBJ whole genome shotgun (WGS) entry which is preliminary data.</text>
</comment>
<name>A0A512JH57_9HYPH</name>
<gene>
    <name evidence="3" type="ORF">MGN01_11450</name>
</gene>
<evidence type="ECO:0000313" key="4">
    <source>
        <dbReference type="Proteomes" id="UP000321750"/>
    </source>
</evidence>
<keyword evidence="4" id="KW-1185">Reference proteome</keyword>
<accession>A0A512JH57</accession>
<dbReference type="GO" id="GO:0035438">
    <property type="term" value="F:cyclic-di-GMP binding"/>
    <property type="evidence" value="ECO:0007669"/>
    <property type="project" value="InterPro"/>
</dbReference>
<proteinExistence type="predicted"/>
<dbReference type="EMBL" id="BJZV01000004">
    <property type="protein sequence ID" value="GEP09300.1"/>
    <property type="molecule type" value="Genomic_DNA"/>
</dbReference>
<sequence>MITRNEERRETNWIAMIRLADGTEIPCTVKDVSKSGARLGVPSKIALPDHFKFKVLGRDFVCSVKVAWRRGEYVGVFIEQVGKLKQAPPKEVAPAAPEPPPDAGKPLQVRRSRFFEI</sequence>
<feature type="region of interest" description="Disordered" evidence="1">
    <location>
        <begin position="86"/>
        <end position="107"/>
    </location>
</feature>
<dbReference type="OrthoDB" id="7999917at2"/>